<dbReference type="RefSeq" id="WP_123650950.1">
    <property type="nucleotide sequence ID" value="NZ_RHFN01000006.1"/>
</dbReference>
<dbReference type="InterPro" id="IPR038972">
    <property type="entry name" value="YiaA-like"/>
</dbReference>
<dbReference type="Pfam" id="PF05360">
    <property type="entry name" value="YiaAB"/>
    <property type="match status" value="2"/>
</dbReference>
<organism evidence="3 4">
    <name type="scientific">Kluyvera ascorbata</name>
    <dbReference type="NCBI Taxonomy" id="51288"/>
    <lineage>
        <taxon>Bacteria</taxon>
        <taxon>Pseudomonadati</taxon>
        <taxon>Pseudomonadota</taxon>
        <taxon>Gammaproteobacteria</taxon>
        <taxon>Enterobacterales</taxon>
        <taxon>Enterobacteriaceae</taxon>
        <taxon>Kluyvera</taxon>
    </lineage>
</organism>
<gene>
    <name evidence="3" type="ORF">EB837_08565</name>
</gene>
<feature type="transmembrane region" description="Helical" evidence="1">
    <location>
        <begin position="32"/>
        <end position="50"/>
    </location>
</feature>
<feature type="transmembrane region" description="Helical" evidence="1">
    <location>
        <begin position="89"/>
        <end position="109"/>
    </location>
</feature>
<dbReference type="PANTHER" id="PTHR37290">
    <property type="entry name" value="INNER MEMBRANE PROTEIN YIAA-RELATED"/>
    <property type="match status" value="1"/>
</dbReference>
<name>A0A3N2S854_9ENTR</name>
<feature type="transmembrane region" description="Helical" evidence="1">
    <location>
        <begin position="7"/>
        <end position="26"/>
    </location>
</feature>
<evidence type="ECO:0000256" key="1">
    <source>
        <dbReference type="SAM" id="Phobius"/>
    </source>
</evidence>
<proteinExistence type="predicted"/>
<feature type="transmembrane region" description="Helical" evidence="1">
    <location>
        <begin position="62"/>
        <end position="83"/>
    </location>
</feature>
<feature type="domain" description="YiaAB two helix" evidence="2">
    <location>
        <begin position="6"/>
        <end position="53"/>
    </location>
</feature>
<accession>A0A3N2S854</accession>
<dbReference type="PANTHER" id="PTHR37290:SF2">
    <property type="entry name" value="INNER MEMBRANE PROTEIN YIAB"/>
    <property type="match status" value="1"/>
</dbReference>
<sequence>MKRSVLISWLFMLTGALIYLIGLWRACPLLSGKGYFLGVLITGMFIVYVYQREVKRGLMDEGFASVCRIVALITSGLLLVGLWNAPLSLVERGAYLAAFCLCISGQYLLTRVAELADQPTSIDTL</sequence>
<comment type="caution">
    <text evidence="3">The sequence shown here is derived from an EMBL/GenBank/DDBJ whole genome shotgun (WGS) entry which is preliminary data.</text>
</comment>
<keyword evidence="1" id="KW-1133">Transmembrane helix</keyword>
<feature type="domain" description="YiaAB two helix" evidence="2">
    <location>
        <begin position="64"/>
        <end position="111"/>
    </location>
</feature>
<reference evidence="3 4" key="1">
    <citation type="submission" date="2018-10" db="EMBL/GenBank/DDBJ databases">
        <title>Horizontal transference of carbapenem resistance between Klebsiella pneumoniae and Kluyvera ascorbata during abdominal infection: a case report.</title>
        <authorList>
            <person name="Raro O.H.F."/>
            <person name="Lima-Morales D."/>
            <person name="Barth A.L."/>
            <person name="Paim T.G.S."/>
            <person name="Mott M.P."/>
            <person name="Riche C.V.W."/>
            <person name="Teixeira U.F."/>
            <person name="Waechter F."/>
            <person name="Dias C.A.G."/>
        </authorList>
    </citation>
    <scope>NUCLEOTIDE SEQUENCE [LARGE SCALE GENOMIC DNA]</scope>
    <source>
        <strain evidence="3 4">OT2</strain>
    </source>
</reference>
<dbReference type="AlphaFoldDB" id="A0A3N2S854"/>
<keyword evidence="1" id="KW-0812">Transmembrane</keyword>
<dbReference type="GO" id="GO:0006974">
    <property type="term" value="P:DNA damage response"/>
    <property type="evidence" value="ECO:0007669"/>
    <property type="project" value="TreeGrafter"/>
</dbReference>
<protein>
    <recommendedName>
        <fullName evidence="2">YiaAB two helix domain-containing protein</fullName>
    </recommendedName>
</protein>
<dbReference type="EMBL" id="RHFN01000006">
    <property type="protein sequence ID" value="ROU15893.1"/>
    <property type="molecule type" value="Genomic_DNA"/>
</dbReference>
<dbReference type="NCBIfam" id="NF008492">
    <property type="entry name" value="PRK11403.1"/>
    <property type="match status" value="1"/>
</dbReference>
<evidence type="ECO:0000313" key="3">
    <source>
        <dbReference type="EMBL" id="ROU15893.1"/>
    </source>
</evidence>
<dbReference type="GO" id="GO:0005886">
    <property type="term" value="C:plasma membrane"/>
    <property type="evidence" value="ECO:0007669"/>
    <property type="project" value="TreeGrafter"/>
</dbReference>
<keyword evidence="1" id="KW-0472">Membrane</keyword>
<evidence type="ECO:0000313" key="4">
    <source>
        <dbReference type="Proteomes" id="UP000268051"/>
    </source>
</evidence>
<evidence type="ECO:0000259" key="2">
    <source>
        <dbReference type="Pfam" id="PF05360"/>
    </source>
</evidence>
<dbReference type="InterPro" id="IPR008024">
    <property type="entry name" value="YiaAB"/>
</dbReference>
<dbReference type="OrthoDB" id="6561911at2"/>
<dbReference type="Proteomes" id="UP000268051">
    <property type="component" value="Unassembled WGS sequence"/>
</dbReference>